<dbReference type="SUPFAM" id="SSF81822">
    <property type="entry name" value="RuBisCo LSMT C-terminal, substrate-binding domain"/>
    <property type="match status" value="1"/>
</dbReference>
<dbReference type="CDD" id="cd10527">
    <property type="entry name" value="SET_LSMT"/>
    <property type="match status" value="1"/>
</dbReference>
<evidence type="ECO:0000256" key="3">
    <source>
        <dbReference type="ARBA" id="ARBA00022691"/>
    </source>
</evidence>
<dbReference type="GO" id="GO:0016279">
    <property type="term" value="F:protein-lysine N-methyltransferase activity"/>
    <property type="evidence" value="ECO:0007669"/>
    <property type="project" value="TreeGrafter"/>
</dbReference>
<dbReference type="InterPro" id="IPR046341">
    <property type="entry name" value="SET_dom_sf"/>
</dbReference>
<dbReference type="PANTHER" id="PTHR13271">
    <property type="entry name" value="UNCHARACTERIZED PUTATIVE METHYLTRANSFERASE"/>
    <property type="match status" value="1"/>
</dbReference>
<proteinExistence type="predicted"/>
<dbReference type="Pfam" id="PF09273">
    <property type="entry name" value="Rubis-subs-bind"/>
    <property type="match status" value="1"/>
</dbReference>
<gene>
    <name evidence="5" type="ORF">OLC1_LOCUS7432</name>
</gene>
<feature type="domain" description="Rubisco LSMT substrate-binding" evidence="4">
    <location>
        <begin position="219"/>
        <end position="339"/>
    </location>
</feature>
<dbReference type="SUPFAM" id="SSF82199">
    <property type="entry name" value="SET domain"/>
    <property type="match status" value="1"/>
</dbReference>
<name>A0AAV1CPZ2_OLDCO</name>
<accession>A0AAV1CPZ2</accession>
<sequence length="365" mass="40562">MKLGLKLLQERAKKGSFWWPYISNLPETFTVPIFFQGEDIKNLQYAPILYQVNKRCRFLLEFDKLVKEELQNLKASDHPFSSQDVDASSLGWAMSAVSSRAFRLYGNKLPDGTHSNVPMMLPLIDMCNHSFCPNAEIAQEQDAPNGRMLVKVVAGTQIKQDDVLHLNYGNLSNDLFLLDYGFVISSNPYDCVELKYDSALLDAASMAAGISSPNFSSPTPWQQQILSLLNLDGGDPQSLKVSLGGSKVVEDRLLAALRVLLSNDEELVQKHDLDTLKSISVEAPLGISNEIAAFRTLIALCVIALGHFPTKIMEDEALLKQKVSASSELAIQFRIQKKSLIIDSMRDLTRRVKLLSSKQSLASQV</sequence>
<organism evidence="5 6">
    <name type="scientific">Oldenlandia corymbosa var. corymbosa</name>
    <dbReference type="NCBI Taxonomy" id="529605"/>
    <lineage>
        <taxon>Eukaryota</taxon>
        <taxon>Viridiplantae</taxon>
        <taxon>Streptophyta</taxon>
        <taxon>Embryophyta</taxon>
        <taxon>Tracheophyta</taxon>
        <taxon>Spermatophyta</taxon>
        <taxon>Magnoliopsida</taxon>
        <taxon>eudicotyledons</taxon>
        <taxon>Gunneridae</taxon>
        <taxon>Pentapetalae</taxon>
        <taxon>asterids</taxon>
        <taxon>lamiids</taxon>
        <taxon>Gentianales</taxon>
        <taxon>Rubiaceae</taxon>
        <taxon>Rubioideae</taxon>
        <taxon>Spermacoceae</taxon>
        <taxon>Hedyotis-Oldenlandia complex</taxon>
        <taxon>Oldenlandia</taxon>
    </lineage>
</organism>
<dbReference type="PANTHER" id="PTHR13271:SF116">
    <property type="entry name" value="F21J9.27"/>
    <property type="match status" value="1"/>
</dbReference>
<dbReference type="FunFam" id="3.90.1420.10:FF:000007">
    <property type="entry name" value="SET domain containing protein"/>
    <property type="match status" value="1"/>
</dbReference>
<keyword evidence="1" id="KW-0489">Methyltransferase</keyword>
<dbReference type="GO" id="GO:0032259">
    <property type="term" value="P:methylation"/>
    <property type="evidence" value="ECO:0007669"/>
    <property type="project" value="UniProtKB-KW"/>
</dbReference>
<dbReference type="InterPro" id="IPR050600">
    <property type="entry name" value="SETD3_SETD6_MTase"/>
</dbReference>
<keyword evidence="3" id="KW-0949">S-adenosyl-L-methionine</keyword>
<dbReference type="AlphaFoldDB" id="A0AAV1CPZ2"/>
<dbReference type="Gene3D" id="3.90.1410.10">
    <property type="entry name" value="set domain protein methyltransferase, domain 1"/>
    <property type="match status" value="1"/>
</dbReference>
<evidence type="ECO:0000256" key="2">
    <source>
        <dbReference type="ARBA" id="ARBA00022679"/>
    </source>
</evidence>
<dbReference type="InterPro" id="IPR015353">
    <property type="entry name" value="Rubisco_LSMT_subst-bd"/>
</dbReference>
<evidence type="ECO:0000259" key="4">
    <source>
        <dbReference type="Pfam" id="PF09273"/>
    </source>
</evidence>
<dbReference type="Proteomes" id="UP001161247">
    <property type="component" value="Chromosome 2"/>
</dbReference>
<evidence type="ECO:0000256" key="1">
    <source>
        <dbReference type="ARBA" id="ARBA00022603"/>
    </source>
</evidence>
<keyword evidence="6" id="KW-1185">Reference proteome</keyword>
<dbReference type="FunFam" id="3.90.1410.10:FF:000009">
    <property type="entry name" value="Histone-lysine N-methyltransferase setd3"/>
    <property type="match status" value="1"/>
</dbReference>
<dbReference type="EMBL" id="OX459119">
    <property type="protein sequence ID" value="CAI9096759.1"/>
    <property type="molecule type" value="Genomic_DNA"/>
</dbReference>
<dbReference type="InterPro" id="IPR036464">
    <property type="entry name" value="Rubisco_LSMT_subst-bd_sf"/>
</dbReference>
<reference evidence="5" key="1">
    <citation type="submission" date="2023-03" db="EMBL/GenBank/DDBJ databases">
        <authorList>
            <person name="Julca I."/>
        </authorList>
    </citation>
    <scope>NUCLEOTIDE SEQUENCE</scope>
</reference>
<evidence type="ECO:0000313" key="5">
    <source>
        <dbReference type="EMBL" id="CAI9096759.1"/>
    </source>
</evidence>
<keyword evidence="2" id="KW-0808">Transferase</keyword>
<protein>
    <submittedName>
        <fullName evidence="5">OLC1v1032970C1</fullName>
    </submittedName>
</protein>
<evidence type="ECO:0000313" key="6">
    <source>
        <dbReference type="Proteomes" id="UP001161247"/>
    </source>
</evidence>
<dbReference type="Gene3D" id="3.90.1420.10">
    <property type="entry name" value="Rubisco LSMT, substrate-binding domain"/>
    <property type="match status" value="1"/>
</dbReference>